<accession>A0A550C0A3</accession>
<evidence type="ECO:0000313" key="2">
    <source>
        <dbReference type="EMBL" id="TRM58210.1"/>
    </source>
</evidence>
<proteinExistence type="predicted"/>
<keyword evidence="3" id="KW-1185">Reference proteome</keyword>
<dbReference type="Proteomes" id="UP000320762">
    <property type="component" value="Unassembled WGS sequence"/>
</dbReference>
<evidence type="ECO:0000256" key="1">
    <source>
        <dbReference type="SAM" id="MobiDB-lite"/>
    </source>
</evidence>
<feature type="region of interest" description="Disordered" evidence="1">
    <location>
        <begin position="1"/>
        <end position="28"/>
    </location>
</feature>
<reference evidence="2 3" key="1">
    <citation type="journal article" date="2019" name="New Phytol.">
        <title>Comparative genomics reveals unique wood-decay strategies and fruiting body development in the Schizophyllaceae.</title>
        <authorList>
            <person name="Almasi E."/>
            <person name="Sahu N."/>
            <person name="Krizsan K."/>
            <person name="Balint B."/>
            <person name="Kovacs G.M."/>
            <person name="Kiss B."/>
            <person name="Cseklye J."/>
            <person name="Drula E."/>
            <person name="Henrissat B."/>
            <person name="Nagy I."/>
            <person name="Chovatia M."/>
            <person name="Adam C."/>
            <person name="LaButti K."/>
            <person name="Lipzen A."/>
            <person name="Riley R."/>
            <person name="Grigoriev I.V."/>
            <person name="Nagy L.G."/>
        </authorList>
    </citation>
    <scope>NUCLEOTIDE SEQUENCE [LARGE SCALE GENOMIC DNA]</scope>
    <source>
        <strain evidence="2 3">NL-1724</strain>
    </source>
</reference>
<dbReference type="AlphaFoldDB" id="A0A550C0A3"/>
<comment type="caution">
    <text evidence="2">The sequence shown here is derived from an EMBL/GenBank/DDBJ whole genome shotgun (WGS) entry which is preliminary data.</text>
</comment>
<feature type="compositionally biased region" description="Low complexity" evidence="1">
    <location>
        <begin position="261"/>
        <end position="314"/>
    </location>
</feature>
<organism evidence="2 3">
    <name type="scientific">Schizophyllum amplum</name>
    <dbReference type="NCBI Taxonomy" id="97359"/>
    <lineage>
        <taxon>Eukaryota</taxon>
        <taxon>Fungi</taxon>
        <taxon>Dikarya</taxon>
        <taxon>Basidiomycota</taxon>
        <taxon>Agaricomycotina</taxon>
        <taxon>Agaricomycetes</taxon>
        <taxon>Agaricomycetidae</taxon>
        <taxon>Agaricales</taxon>
        <taxon>Schizophyllaceae</taxon>
        <taxon>Schizophyllum</taxon>
    </lineage>
</organism>
<gene>
    <name evidence="2" type="ORF">BD626DRAFT_540160</name>
</gene>
<feature type="compositionally biased region" description="Basic and acidic residues" evidence="1">
    <location>
        <begin position="1"/>
        <end position="10"/>
    </location>
</feature>
<protein>
    <submittedName>
        <fullName evidence="2">Uncharacterized protein</fullName>
    </submittedName>
</protein>
<feature type="compositionally biased region" description="Low complexity" evidence="1">
    <location>
        <begin position="123"/>
        <end position="138"/>
    </location>
</feature>
<dbReference type="EMBL" id="VDMD01000038">
    <property type="protein sequence ID" value="TRM58210.1"/>
    <property type="molecule type" value="Genomic_DNA"/>
</dbReference>
<name>A0A550C0A3_9AGAR</name>
<sequence>MPEVDLDKADPNAQNGATKNDERVAETDPYSGEALARLYSARQPLDEPLSVIPTNLCIVLALAQHGLGPLASSKETDKGVVPPPDRKVTEYAVKELQRRNAIDARAIALLRLVVERVVLPRASPANSPSIPSARAPSIDQFSGAASPKTLDPGAVASSSTPTAPSMSHSTPTPTSTIPPSPCPQAMYAALCGDYRTFNTVTPDMPHVVASLAELDAAGVRRLVYGTHARPIAYPEHDSVYQASLNDPAAPENSTPATEAGPSAGPSDSSTESSPPTESSLSTGSSPSTGSSAPTESPPSTGSSQSPPTDSSTAPKPEAPIDYDRPMLYFVHRCLFKLRLTVSQVACLGRCIPEDEVGALAEDMLKEAAKRQDCHADPATNAPFLDIPFSLTLHE</sequence>
<feature type="region of interest" description="Disordered" evidence="1">
    <location>
        <begin position="123"/>
        <end position="180"/>
    </location>
</feature>
<feature type="compositionally biased region" description="Low complexity" evidence="1">
    <location>
        <begin position="157"/>
        <end position="175"/>
    </location>
</feature>
<feature type="region of interest" description="Disordered" evidence="1">
    <location>
        <begin position="243"/>
        <end position="320"/>
    </location>
</feature>
<evidence type="ECO:0000313" key="3">
    <source>
        <dbReference type="Proteomes" id="UP000320762"/>
    </source>
</evidence>